<name>A0ABD5QKP9_9EURY</name>
<dbReference type="AlphaFoldDB" id="A0ABD5QKP9"/>
<dbReference type="Gene3D" id="3.40.50.2000">
    <property type="entry name" value="Glycogen Phosphorylase B"/>
    <property type="match status" value="1"/>
</dbReference>
<accession>A0ABD5QKP9</accession>
<dbReference type="SUPFAM" id="SSF53756">
    <property type="entry name" value="UDP-Glycosyltransferase/glycogen phosphorylase"/>
    <property type="match status" value="1"/>
</dbReference>
<dbReference type="EMBL" id="JBHSJG010000072">
    <property type="protein sequence ID" value="MFC4990357.1"/>
    <property type="molecule type" value="Genomic_DNA"/>
</dbReference>
<dbReference type="InterPro" id="IPR007152">
    <property type="entry name" value="DUF354"/>
</dbReference>
<proteinExistence type="predicted"/>
<sequence>MKVVVTIQHPGHVHFFKHAIAELEGRGHEVFVFARENEVTADLLERYDIDYEMLAGTYDSLPTLVAVQATYEARLLARVLRIRPDVITAIGGPAATHAAKVVGARSVVFYDTEHATIIKKLAYPFADAIYTPECYRDEIGPKQVRYPGYHELAYLHPDRFEPDPGVLAENGIDPDRKLAIVRFSGWDSSHDMGQGGFDDPSEVVSRLEDAGARVLITSEVDLPPDLEPYRLTTDPAGMHDLLYYADVFVGEGATTAAEAALLGTPAVYVNTLTMGYIDDIEERGLLFGYDGPDRHEQGLKRAIEIVEDDDPERWSRSRDRAIEGMIDVTDVIVAALEGAGMERGRRAEPADAVDART</sequence>
<organism evidence="1 2">
    <name type="scientific">Saliphagus infecundisoli</name>
    <dbReference type="NCBI Taxonomy" id="1849069"/>
    <lineage>
        <taxon>Archaea</taxon>
        <taxon>Methanobacteriati</taxon>
        <taxon>Methanobacteriota</taxon>
        <taxon>Stenosarchaea group</taxon>
        <taxon>Halobacteria</taxon>
        <taxon>Halobacteriales</taxon>
        <taxon>Natrialbaceae</taxon>
        <taxon>Saliphagus</taxon>
    </lineage>
</organism>
<reference evidence="1 2" key="1">
    <citation type="journal article" date="2019" name="Int. J. Syst. Evol. Microbiol.">
        <title>The Global Catalogue of Microorganisms (GCM) 10K type strain sequencing project: providing services to taxonomists for standard genome sequencing and annotation.</title>
        <authorList>
            <consortium name="The Broad Institute Genomics Platform"/>
            <consortium name="The Broad Institute Genome Sequencing Center for Infectious Disease"/>
            <person name="Wu L."/>
            <person name="Ma J."/>
        </authorList>
    </citation>
    <scope>NUCLEOTIDE SEQUENCE [LARGE SCALE GENOMIC DNA]</scope>
    <source>
        <strain evidence="1 2">CGMCC 1.15824</strain>
    </source>
</reference>
<dbReference type="PANTHER" id="PTHR39662:SF1">
    <property type="entry name" value="DUF354 DOMAIN-CONTAINING PROTEIN"/>
    <property type="match status" value="1"/>
</dbReference>
<dbReference type="RefSeq" id="WP_224828676.1">
    <property type="nucleotide sequence ID" value="NZ_JAIVEF010000009.1"/>
</dbReference>
<protein>
    <submittedName>
        <fullName evidence="1">DUF354 domain-containing protein</fullName>
    </submittedName>
</protein>
<dbReference type="Proteomes" id="UP001595925">
    <property type="component" value="Unassembled WGS sequence"/>
</dbReference>
<dbReference type="Pfam" id="PF04007">
    <property type="entry name" value="DUF354"/>
    <property type="match status" value="1"/>
</dbReference>
<dbReference type="PIRSF" id="PIRSF005357">
    <property type="entry name" value="UCP005357"/>
    <property type="match status" value="1"/>
</dbReference>
<evidence type="ECO:0000313" key="2">
    <source>
        <dbReference type="Proteomes" id="UP001595925"/>
    </source>
</evidence>
<comment type="caution">
    <text evidence="1">The sequence shown here is derived from an EMBL/GenBank/DDBJ whole genome shotgun (WGS) entry which is preliminary data.</text>
</comment>
<keyword evidence="2" id="KW-1185">Reference proteome</keyword>
<dbReference type="PANTHER" id="PTHR39662">
    <property type="entry name" value="DUF354 DOMAIN-CONTAINING PROTEIN-RELATED"/>
    <property type="match status" value="1"/>
</dbReference>
<gene>
    <name evidence="1" type="ORF">ACFPFO_21915</name>
</gene>
<evidence type="ECO:0000313" key="1">
    <source>
        <dbReference type="EMBL" id="MFC4990357.1"/>
    </source>
</evidence>